<evidence type="ECO:0000313" key="3">
    <source>
        <dbReference type="Proteomes" id="UP000278351"/>
    </source>
</evidence>
<dbReference type="OrthoDB" id="676555at2"/>
<proteinExistence type="predicted"/>
<dbReference type="Proteomes" id="UP000278351">
    <property type="component" value="Unassembled WGS sequence"/>
</dbReference>
<dbReference type="PANTHER" id="PTHR32305:SF15">
    <property type="entry name" value="PROTEIN RHSA-RELATED"/>
    <property type="match status" value="1"/>
</dbReference>
<dbReference type="Gene3D" id="2.180.10.10">
    <property type="entry name" value="RHS repeat-associated core"/>
    <property type="match status" value="1"/>
</dbReference>
<sequence length="469" mass="51027">MAGDTISIGAKAFYKSIGSKQDKSPVPVADMAASLIRAFGSGQPGSSQKEVTTEGAGRTPFNDQFINDGYQRMKEKEPADPAQANRPKAYLNFALFDDRFNLVEDNSGVKQVKAEPDQLQALAQDKMVMKSSGFLYVYTSNETPQDVFFDNLTVLNSPGPVLEETHYYPFGLTMAGISTKAINKLAQNRYGYNGKELQNGEFGDGGGLEWYDYGARMQDPQIGRWHVGDPLNEKGRRWSPYAYAFDNPIRFVDPDGMWPEDDFLSNIVSRVVRSAVDRVKNKVNRIINDAPEAATVAAKEVVRERVEVENSAEVKVTAGVQAGAEIKSAVGGSVNLGSVELYGLKLSNKVSKDGIENKAEERYIGKGGEVKVTKGVSLNGSVPWGVGIGASSGNETTFVKGDKTVVKSTDSEDTRQAGFSIMGVGFNYGTKKDNKGHEYRFINIGVSGGAARVLGIEAEVKSEVRYKIR</sequence>
<accession>A0A3N4Q110</accession>
<protein>
    <submittedName>
        <fullName evidence="2">RHS repeat-associated core domain-containing protein</fullName>
    </submittedName>
</protein>
<comment type="caution">
    <text evidence="2">The sequence shown here is derived from an EMBL/GenBank/DDBJ whole genome shotgun (WGS) entry which is preliminary data.</text>
</comment>
<dbReference type="NCBIfam" id="TIGR03696">
    <property type="entry name" value="Rhs_assc_core"/>
    <property type="match status" value="1"/>
</dbReference>
<keyword evidence="3" id="KW-1185">Reference proteome</keyword>
<name>A0A3N4Q110_9BACT</name>
<dbReference type="InterPro" id="IPR050708">
    <property type="entry name" value="T6SS_VgrG/RHS"/>
</dbReference>
<reference evidence="2 3" key="1">
    <citation type="submission" date="2018-11" db="EMBL/GenBank/DDBJ databases">
        <title>Chitinophaga lutea sp.nov., isolate from arsenic contaminated soil.</title>
        <authorList>
            <person name="Zong Y."/>
        </authorList>
    </citation>
    <scope>NUCLEOTIDE SEQUENCE [LARGE SCALE GENOMIC DNA]</scope>
    <source>
        <strain evidence="2 3">ZY74</strain>
    </source>
</reference>
<dbReference type="EMBL" id="RPDH01000002">
    <property type="protein sequence ID" value="RPE09937.1"/>
    <property type="molecule type" value="Genomic_DNA"/>
</dbReference>
<evidence type="ECO:0000313" key="2">
    <source>
        <dbReference type="EMBL" id="RPE09937.1"/>
    </source>
</evidence>
<gene>
    <name evidence="2" type="ORF">EGT74_14690</name>
</gene>
<dbReference type="InterPro" id="IPR022385">
    <property type="entry name" value="Rhs_assc_core"/>
</dbReference>
<dbReference type="AlphaFoldDB" id="A0A3N4Q110"/>
<feature type="region of interest" description="Disordered" evidence="1">
    <location>
        <begin position="39"/>
        <end position="62"/>
    </location>
</feature>
<evidence type="ECO:0000256" key="1">
    <source>
        <dbReference type="SAM" id="MobiDB-lite"/>
    </source>
</evidence>
<dbReference type="PANTHER" id="PTHR32305">
    <property type="match status" value="1"/>
</dbReference>
<organism evidence="2 3">
    <name type="scientific">Chitinophaga lutea</name>
    <dbReference type="NCBI Taxonomy" id="2488634"/>
    <lineage>
        <taxon>Bacteria</taxon>
        <taxon>Pseudomonadati</taxon>
        <taxon>Bacteroidota</taxon>
        <taxon>Chitinophagia</taxon>
        <taxon>Chitinophagales</taxon>
        <taxon>Chitinophagaceae</taxon>
        <taxon>Chitinophaga</taxon>
    </lineage>
</organism>